<proteinExistence type="predicted"/>
<protein>
    <submittedName>
        <fullName evidence="1">Uncharacterized protein</fullName>
    </submittedName>
</protein>
<name>A0A8S5PC70_9CAUD</name>
<dbReference type="EMBL" id="BK015374">
    <property type="protein sequence ID" value="DAE03820.1"/>
    <property type="molecule type" value="Genomic_DNA"/>
</dbReference>
<evidence type="ECO:0000313" key="1">
    <source>
        <dbReference type="EMBL" id="DAE03820.1"/>
    </source>
</evidence>
<sequence length="441" mass="49706">MSSTIKKVVKLSYEQYHDLITTGKTTDKDGNEHIYDSTGNTSYNVYGYDELMALNNKIDKNIIEKNKVHTNYFNWLKIEDECAKIQKDNNEYMPDGSKLSFIALRGYLTKGSTIKASPSNINTDGFGNVYLNGTKLTEDYTYEGDGVEYVSIVIFDKEDTTTFEILESEFEFKTIFECAMYNYSHEPVVPNSLWESCIYFVSYNCTPKGTIIAPNEFKLLGASSQKSSLTSRPYRLNQVVIEMQTMNPYSYLFQPYDTSSSYTLDLSKVKYITGGDRSNGNIKSNANIILKDLLTMETGYQNILFNGISSMEIPEGVTGIFGHGSGGSYVFQNIGTLILHCKNATFDNYWAKGTSTKILTLEEGWNTSLTCASFTSLPLDNFIEIIRDKLANRTGQDALIFTVPTTIFTTLNTNKCDVEGYTDKTWIEYATQVKNWTIQGG</sequence>
<reference evidence="1" key="1">
    <citation type="journal article" date="2021" name="Proc. Natl. Acad. Sci. U.S.A.">
        <title>A Catalog of Tens of Thousands of Viruses from Human Metagenomes Reveals Hidden Associations with Chronic Diseases.</title>
        <authorList>
            <person name="Tisza M.J."/>
            <person name="Buck C.B."/>
        </authorList>
    </citation>
    <scope>NUCLEOTIDE SEQUENCE</scope>
    <source>
        <strain evidence="1">Ct2Pw37</strain>
    </source>
</reference>
<organism evidence="1">
    <name type="scientific">Myoviridae sp. ct2Pw37</name>
    <dbReference type="NCBI Taxonomy" id="2825021"/>
    <lineage>
        <taxon>Viruses</taxon>
        <taxon>Duplodnaviria</taxon>
        <taxon>Heunggongvirae</taxon>
        <taxon>Uroviricota</taxon>
        <taxon>Caudoviricetes</taxon>
    </lineage>
</organism>
<accession>A0A8S5PC70</accession>